<dbReference type="OrthoDB" id="5771593at2"/>
<evidence type="ECO:0000313" key="1">
    <source>
        <dbReference type="EMBL" id="QFT28567.1"/>
    </source>
</evidence>
<gene>
    <name evidence="1" type="ORF">FIV01_19395</name>
</gene>
<protein>
    <submittedName>
        <fullName evidence="1">Uncharacterized protein</fullName>
    </submittedName>
</protein>
<dbReference type="InterPro" id="IPR025284">
    <property type="entry name" value="DUF4144"/>
</dbReference>
<name>A0A5P9CRY0_9VIBR</name>
<dbReference type="Proteomes" id="UP000326936">
    <property type="component" value="Plasmid pTHAF100_a"/>
</dbReference>
<dbReference type="RefSeq" id="WP_152432548.1">
    <property type="nucleotide sequence ID" value="NZ_CBCSDK010000009.1"/>
</dbReference>
<organism evidence="1 2">
    <name type="scientific">Vibrio aquimaris</name>
    <dbReference type="NCBI Taxonomy" id="2587862"/>
    <lineage>
        <taxon>Bacteria</taxon>
        <taxon>Pseudomonadati</taxon>
        <taxon>Pseudomonadota</taxon>
        <taxon>Gammaproteobacteria</taxon>
        <taxon>Vibrionales</taxon>
        <taxon>Vibrionaceae</taxon>
        <taxon>Vibrio</taxon>
    </lineage>
</organism>
<reference evidence="1 2" key="1">
    <citation type="submission" date="2019-10" db="EMBL/GenBank/DDBJ databases">
        <title>Complete genome sequence of Vibrio sp. strain THAF100, isolated from non-filtered water from the water column of tank 6 of a marine aquarium containing stony-coral fragments. Water maintained at 26 degree C.</title>
        <authorList>
            <person name="Ruckert C."/>
            <person name="Franco A."/>
            <person name="Kalinowski J."/>
            <person name="Glaeser S."/>
        </authorList>
    </citation>
    <scope>NUCLEOTIDE SEQUENCE [LARGE SCALE GENOMIC DNA]</scope>
    <source>
        <strain evidence="1 2">THAF100</strain>
        <plasmid evidence="2">pthaf100_a</plasmid>
    </source>
</reference>
<dbReference type="AlphaFoldDB" id="A0A5P9CRY0"/>
<evidence type="ECO:0000313" key="2">
    <source>
        <dbReference type="Proteomes" id="UP000326936"/>
    </source>
</evidence>
<geneLocation type="plasmid" evidence="2">
    <name>pthaf100_a</name>
</geneLocation>
<dbReference type="Gene3D" id="2.40.10.320">
    <property type="entry name" value="Uncharacterised protein PF13642 yp_926445, N-terminal domain"/>
    <property type="match status" value="1"/>
</dbReference>
<dbReference type="Pfam" id="PF13642">
    <property type="entry name" value="DUF4144"/>
    <property type="match status" value="1"/>
</dbReference>
<dbReference type="KEGG" id="vaq:FIV01_19395"/>
<accession>A0A5P9CRY0</accession>
<sequence length="105" mass="11655">MVQWPCILKLEGDSELIFLASEQALSSELDGLIFSSSDCLIDGLGQTYQVKSCRPGYTLESRDRMLSLDCVTELIQEHQFAHAEVCLTKIQFTSIAEAINSIVVL</sequence>
<proteinExistence type="predicted"/>
<keyword evidence="1" id="KW-0614">Plasmid</keyword>
<keyword evidence="2" id="KW-1185">Reference proteome</keyword>
<dbReference type="EMBL" id="CP045351">
    <property type="protein sequence ID" value="QFT28567.1"/>
    <property type="molecule type" value="Genomic_DNA"/>
</dbReference>